<proteinExistence type="predicted"/>
<feature type="signal peptide" evidence="1">
    <location>
        <begin position="1"/>
        <end position="27"/>
    </location>
</feature>
<accession>A0ABT3BN73</accession>
<dbReference type="EMBL" id="JAOXHL010000003">
    <property type="protein sequence ID" value="MCV3728681.1"/>
    <property type="molecule type" value="Genomic_DNA"/>
</dbReference>
<evidence type="ECO:0000313" key="2">
    <source>
        <dbReference type="EMBL" id="MCV3728681.1"/>
    </source>
</evidence>
<keyword evidence="3" id="KW-1185">Reference proteome</keyword>
<reference evidence="2 3" key="1">
    <citation type="journal article" date="2020" name="Int. J. Syst. Evol. Microbiol.">
        <title>Ureaplasma miroungigenitalium sp. nov. isolated from northern elephant seals (Mirounga angustirostris) and Ureaplasma zalophigenitalium sp. nov. isolated from California sea lions (Zalophus californianus).</title>
        <authorList>
            <person name="Volokhov D.V."/>
            <person name="Gulland F.M."/>
            <person name="Gao Y."/>
            <person name="Chizhikov V.E."/>
        </authorList>
    </citation>
    <scope>NUCLEOTIDE SEQUENCE [LARGE SCALE GENOMIC DNA]</scope>
    <source>
        <strain evidence="2 3">ES3182-GEN</strain>
    </source>
</reference>
<sequence length="994" mass="115800">MKKKTRLVSAITLGLGALSLICIPAVACTNSKQKNTVNLSERFSYDDYIIQAPNRYDDSQFNFKQEDKEARPYLGRNLEKSLFYKEQNKDFYQYNLIYDGSFGPQFKRTINLNDHLFQSWYERLTINSLKKDIQAYIYRLFNRYNTLKDDFIFGASEIKISAKRDEQALNPNQTVITYDDKVDINELNKNVKFDISFDIYLTNRTNGDLIVKDLFENDVQAIPKNSCLIVHYNTKDARMFLDFYRDQKYEQLSSFENEELKNNFRLGYNFENMHITSELQQVREGAKKDEADLLKTSVGPYDFVWKHTNNYPLWTSYVLNKSLKNVTYKNNIFNMYDQLSDYLKPLSQNEVVKDIADNFLQHQAMVKTTANNVFDILNAVYNDKRLVDLFRDNSEAFYQLVLNTTNSPTIANIVRAFSANRSLGAVLETIKPVLKTLLDLLIKDNNSIKKIIFEKFMSINFANNLINEVGQFQTLVNSLDLKEIVPFKNLINAVFQEVILSEKKAKAKDDGSYGIINFFDDIVSLILSVPEDQIPEVNIGTDNNLAKLLNQVRELLNVFVPVDNNLDAPRYLISEFKILDLISLNKDQQVDYKEGIKKIFELLKVFDIFIPENIMKILNDFLINNPQWTKANIQQLLRSILYLQTNPNNDQTTITLKDFVNNCIKIEYDPQQTVIDYDSESQTLKNLKINYKYIIQQDVYFNLENIYQLLPKTHPDYQKLLDIVQKELPRQIQLITGDYVNHLISVKTPQKLIPLIYKELETNKYSLGYYFYPEHTIDVCMTQTMNKFLDNNQYSDQAILSKQYLAPLLSLLFYRQWTFNQPFTVYSINSSTNLKKINDEHQKEWIDFNEKAYDDEFSFNAKLPKTTNQDHFKAQLLADINTQVLDKITLNDDLDRTLNLYKTNDTLSLDPNALITAGLIKFGSKVNLTDDVCVSVLPLIVGLPDEQEHEINSSLTYQNILFKKVLITLHFKKPLLDKSNPDNPVLVWSKKIII</sequence>
<evidence type="ECO:0000256" key="1">
    <source>
        <dbReference type="SAM" id="SignalP"/>
    </source>
</evidence>
<evidence type="ECO:0008006" key="4">
    <source>
        <dbReference type="Google" id="ProtNLM"/>
    </source>
</evidence>
<gene>
    <name evidence="2" type="ORF">OF376_02745</name>
</gene>
<organism evidence="2 3">
    <name type="scientific">Ureaplasma miroungigenitalium</name>
    <dbReference type="NCBI Taxonomy" id="1042321"/>
    <lineage>
        <taxon>Bacteria</taxon>
        <taxon>Bacillati</taxon>
        <taxon>Mycoplasmatota</taxon>
        <taxon>Mycoplasmoidales</taxon>
        <taxon>Mycoplasmoidaceae</taxon>
        <taxon>Ureaplasma</taxon>
    </lineage>
</organism>
<evidence type="ECO:0000313" key="3">
    <source>
        <dbReference type="Proteomes" id="UP001208245"/>
    </source>
</evidence>
<feature type="chain" id="PRO_5046940220" description="Lipoprotein" evidence="1">
    <location>
        <begin position="28"/>
        <end position="994"/>
    </location>
</feature>
<keyword evidence="1" id="KW-0732">Signal</keyword>
<dbReference type="Proteomes" id="UP001208245">
    <property type="component" value="Unassembled WGS sequence"/>
</dbReference>
<dbReference type="RefSeq" id="WP_263821992.1">
    <property type="nucleotide sequence ID" value="NZ_JAOXHL010000003.1"/>
</dbReference>
<protein>
    <recommendedName>
        <fullName evidence="4">Lipoprotein</fullName>
    </recommendedName>
</protein>
<comment type="caution">
    <text evidence="2">The sequence shown here is derived from an EMBL/GenBank/DDBJ whole genome shotgun (WGS) entry which is preliminary data.</text>
</comment>
<name>A0ABT3BN73_9BACT</name>